<name>A0A250IR02_9BACT</name>
<keyword evidence="3" id="KW-0472">Membrane</keyword>
<reference evidence="7 8" key="1">
    <citation type="submission" date="2017-06" db="EMBL/GenBank/DDBJ databases">
        <authorList>
            <person name="Kim H.J."/>
            <person name="Triplett B.A."/>
        </authorList>
    </citation>
    <scope>NUCLEOTIDE SEQUENCE [LARGE SCALE GENOMIC DNA]</scope>
    <source>
        <strain evidence="7 8">DSM 14713</strain>
    </source>
</reference>
<dbReference type="PANTHER" id="PTHR30469:SF38">
    <property type="entry name" value="HLYD FAMILY SECRETION PROTEIN"/>
    <property type="match status" value="1"/>
</dbReference>
<dbReference type="Gene3D" id="2.40.420.20">
    <property type="match status" value="1"/>
</dbReference>
<dbReference type="OrthoDB" id="9806939at2"/>
<evidence type="ECO:0000259" key="4">
    <source>
        <dbReference type="Pfam" id="PF25917"/>
    </source>
</evidence>
<keyword evidence="3" id="KW-0812">Transmembrane</keyword>
<feature type="transmembrane region" description="Helical" evidence="3">
    <location>
        <begin position="28"/>
        <end position="46"/>
    </location>
</feature>
<dbReference type="RefSeq" id="WP_095982099.1">
    <property type="nucleotide sequence ID" value="NZ_CP022163.1"/>
</dbReference>
<dbReference type="InterPro" id="IPR006143">
    <property type="entry name" value="RND_pump_MFP"/>
</dbReference>
<evidence type="ECO:0000256" key="2">
    <source>
        <dbReference type="SAM" id="Coils"/>
    </source>
</evidence>
<feature type="domain" description="CusB-like beta-barrel" evidence="5">
    <location>
        <begin position="249"/>
        <end position="320"/>
    </location>
</feature>
<dbReference type="AlphaFoldDB" id="A0A250IR02"/>
<dbReference type="Pfam" id="PF25954">
    <property type="entry name" value="Beta-barrel_RND_2"/>
    <property type="match status" value="1"/>
</dbReference>
<dbReference type="Pfam" id="PF25917">
    <property type="entry name" value="BSH_RND"/>
    <property type="match status" value="1"/>
</dbReference>
<dbReference type="Pfam" id="PF25989">
    <property type="entry name" value="YknX_C"/>
    <property type="match status" value="1"/>
</dbReference>
<keyword evidence="3" id="KW-1133">Transmembrane helix</keyword>
<keyword evidence="8" id="KW-1185">Reference proteome</keyword>
<evidence type="ECO:0000259" key="6">
    <source>
        <dbReference type="Pfam" id="PF25989"/>
    </source>
</evidence>
<proteinExistence type="inferred from homology"/>
<dbReference type="NCBIfam" id="TIGR01730">
    <property type="entry name" value="RND_mfp"/>
    <property type="match status" value="1"/>
</dbReference>
<dbReference type="Gene3D" id="1.10.287.470">
    <property type="entry name" value="Helix hairpin bin"/>
    <property type="match status" value="1"/>
</dbReference>
<dbReference type="PANTHER" id="PTHR30469">
    <property type="entry name" value="MULTIDRUG RESISTANCE PROTEIN MDTA"/>
    <property type="match status" value="1"/>
</dbReference>
<dbReference type="Gene3D" id="2.40.30.170">
    <property type="match status" value="1"/>
</dbReference>
<keyword evidence="2" id="KW-0175">Coiled coil</keyword>
<dbReference type="EMBL" id="CP022163">
    <property type="protein sequence ID" value="ATB34164.1"/>
    <property type="molecule type" value="Genomic_DNA"/>
</dbReference>
<protein>
    <submittedName>
        <fullName evidence="7">Acriflavin resistance protein</fullName>
    </submittedName>
</protein>
<dbReference type="Gene3D" id="2.40.50.100">
    <property type="match status" value="1"/>
</dbReference>
<feature type="coiled-coil region" evidence="2">
    <location>
        <begin position="128"/>
        <end position="155"/>
    </location>
</feature>
<sequence>MAEAQAQKLDVLRIDRAARPRRKLPRRWPLWVGLLLILALAVTLLGTNRVPSVQVAEVREARPGEQQTELTATGYVSSRRRSVIAPQIPGRLVSVEVDEGDAVKQGQVLARLDERDARVIEARAQADLQAATQRLVSTRATAARAKQDLARAEQLAKAQVITPASLQAAQAAARAMSAEVRLAVAQRVAAERAAEAARLQLTHTVVRAPFQGTVVRKLADEGAVLAPAAIEQQNVGGIVELVDLSALEVEAEVSEEQLPRIQKDQPALVFLDAYPDQTFRAQVRSVRPTIDRAKATATVNVQFESIPPGVLPDMGARVAFLKEELPPDALEREDATLRVLSSSVVKDGGQSLVWVVRDGRLVRQPVRVTQKVGDEVVLAEGPPPGTQVVVSPEAKLRAGRKVKVQTEGG</sequence>
<comment type="similarity">
    <text evidence="1">Belongs to the membrane fusion protein (MFP) (TC 8.A.1) family.</text>
</comment>
<dbReference type="SUPFAM" id="SSF111369">
    <property type="entry name" value="HlyD-like secretion proteins"/>
    <property type="match status" value="1"/>
</dbReference>
<dbReference type="Proteomes" id="UP000217289">
    <property type="component" value="Chromosome"/>
</dbReference>
<accession>A0A250IR02</accession>
<evidence type="ECO:0000313" key="8">
    <source>
        <dbReference type="Proteomes" id="UP000217289"/>
    </source>
</evidence>
<feature type="domain" description="YknX-like C-terminal permuted SH3-like" evidence="6">
    <location>
        <begin position="341"/>
        <end position="404"/>
    </location>
</feature>
<dbReference type="GO" id="GO:1990281">
    <property type="term" value="C:efflux pump complex"/>
    <property type="evidence" value="ECO:0007669"/>
    <property type="project" value="TreeGrafter"/>
</dbReference>
<evidence type="ECO:0000259" key="5">
    <source>
        <dbReference type="Pfam" id="PF25954"/>
    </source>
</evidence>
<evidence type="ECO:0000313" key="7">
    <source>
        <dbReference type="EMBL" id="ATB34164.1"/>
    </source>
</evidence>
<dbReference type="InterPro" id="IPR058637">
    <property type="entry name" value="YknX-like_C"/>
</dbReference>
<dbReference type="InterPro" id="IPR058625">
    <property type="entry name" value="MdtA-like_BSH"/>
</dbReference>
<organism evidence="7 8">
    <name type="scientific">Melittangium boletus DSM 14713</name>
    <dbReference type="NCBI Taxonomy" id="1294270"/>
    <lineage>
        <taxon>Bacteria</taxon>
        <taxon>Pseudomonadati</taxon>
        <taxon>Myxococcota</taxon>
        <taxon>Myxococcia</taxon>
        <taxon>Myxococcales</taxon>
        <taxon>Cystobacterineae</taxon>
        <taxon>Archangiaceae</taxon>
        <taxon>Melittangium</taxon>
    </lineage>
</organism>
<evidence type="ECO:0000256" key="3">
    <source>
        <dbReference type="SAM" id="Phobius"/>
    </source>
</evidence>
<dbReference type="InterPro" id="IPR058792">
    <property type="entry name" value="Beta-barrel_RND_2"/>
</dbReference>
<gene>
    <name evidence="7" type="ORF">MEBOL_007665</name>
</gene>
<evidence type="ECO:0000256" key="1">
    <source>
        <dbReference type="ARBA" id="ARBA00009477"/>
    </source>
</evidence>
<dbReference type="KEGG" id="mbd:MEBOL_007665"/>
<dbReference type="GO" id="GO:0015562">
    <property type="term" value="F:efflux transmembrane transporter activity"/>
    <property type="evidence" value="ECO:0007669"/>
    <property type="project" value="TreeGrafter"/>
</dbReference>
<feature type="domain" description="Multidrug resistance protein MdtA-like barrel-sandwich hybrid" evidence="4">
    <location>
        <begin position="84"/>
        <end position="226"/>
    </location>
</feature>